<keyword evidence="3" id="KW-1185">Reference proteome</keyword>
<sequence>MRVLGLVASSCGGVESRFRTELAEPAARLGWRLAITLTPTAARWLDDAGELPKLQALTDLEVRSEPRLPGRPRPHPDPEAFLFAPASANSVAKLALGIADNQALTVLGDVLGDPAVSIAVAYQVRPARAGHPAWPRHLEALASAGVRLHALGQAWRDALLTLPGAGPEPGPGTAFYTA</sequence>
<dbReference type="AlphaFoldDB" id="A0A558CLP0"/>
<dbReference type="GO" id="GO:0003824">
    <property type="term" value="F:catalytic activity"/>
    <property type="evidence" value="ECO:0007669"/>
    <property type="project" value="InterPro"/>
</dbReference>
<gene>
    <name evidence="2" type="ORF">FNH05_16600</name>
</gene>
<accession>A0A558CLP0</accession>
<name>A0A558CLP0_9PSEU</name>
<proteinExistence type="predicted"/>
<evidence type="ECO:0000313" key="3">
    <source>
        <dbReference type="Proteomes" id="UP000320011"/>
    </source>
</evidence>
<dbReference type="Gene3D" id="3.40.50.1950">
    <property type="entry name" value="Flavin prenyltransferase-like"/>
    <property type="match status" value="1"/>
</dbReference>
<organism evidence="2 3">
    <name type="scientific">Amycolatopsis rhizosphaerae</name>
    <dbReference type="NCBI Taxonomy" id="2053003"/>
    <lineage>
        <taxon>Bacteria</taxon>
        <taxon>Bacillati</taxon>
        <taxon>Actinomycetota</taxon>
        <taxon>Actinomycetes</taxon>
        <taxon>Pseudonocardiales</taxon>
        <taxon>Pseudonocardiaceae</taxon>
        <taxon>Amycolatopsis</taxon>
    </lineage>
</organism>
<evidence type="ECO:0000313" key="2">
    <source>
        <dbReference type="EMBL" id="TVT49710.1"/>
    </source>
</evidence>
<feature type="domain" description="Flavoprotein" evidence="1">
    <location>
        <begin position="11"/>
        <end position="103"/>
    </location>
</feature>
<protein>
    <submittedName>
        <fullName evidence="2">Flavoprotein</fullName>
    </submittedName>
</protein>
<dbReference type="EMBL" id="VJWX01000149">
    <property type="protein sequence ID" value="TVT49710.1"/>
    <property type="molecule type" value="Genomic_DNA"/>
</dbReference>
<dbReference type="Proteomes" id="UP000320011">
    <property type="component" value="Unassembled WGS sequence"/>
</dbReference>
<dbReference type="RefSeq" id="WP_144589195.1">
    <property type="nucleotide sequence ID" value="NZ_VJWX01000149.1"/>
</dbReference>
<evidence type="ECO:0000259" key="1">
    <source>
        <dbReference type="Pfam" id="PF02441"/>
    </source>
</evidence>
<comment type="caution">
    <text evidence="2">The sequence shown here is derived from an EMBL/GenBank/DDBJ whole genome shotgun (WGS) entry which is preliminary data.</text>
</comment>
<dbReference type="Pfam" id="PF02441">
    <property type="entry name" value="Flavoprotein"/>
    <property type="match status" value="1"/>
</dbReference>
<reference evidence="2 3" key="1">
    <citation type="submission" date="2019-07" db="EMBL/GenBank/DDBJ databases">
        <authorList>
            <person name="Duangmal K."/>
            <person name="Teo W.F.A."/>
        </authorList>
    </citation>
    <scope>NUCLEOTIDE SEQUENCE [LARGE SCALE GENOMIC DNA]</scope>
    <source>
        <strain evidence="2 3">TBRC 6029</strain>
    </source>
</reference>
<reference evidence="2 3" key="2">
    <citation type="submission" date="2019-08" db="EMBL/GenBank/DDBJ databases">
        <title>Amycolatopsis acidicola sp. nov., isolated from peat swamp forest soil.</title>
        <authorList>
            <person name="Srisuk N."/>
        </authorList>
    </citation>
    <scope>NUCLEOTIDE SEQUENCE [LARGE SCALE GENOMIC DNA]</scope>
    <source>
        <strain evidence="2 3">TBRC 6029</strain>
    </source>
</reference>
<dbReference type="InterPro" id="IPR003382">
    <property type="entry name" value="Flavoprotein"/>
</dbReference>
<dbReference type="SUPFAM" id="SSF52507">
    <property type="entry name" value="Homo-oligomeric flavin-containing Cys decarboxylases, HFCD"/>
    <property type="match status" value="1"/>
</dbReference>
<dbReference type="InterPro" id="IPR036551">
    <property type="entry name" value="Flavin_trans-like"/>
</dbReference>
<dbReference type="OrthoDB" id="161343at2"/>